<dbReference type="Gene3D" id="3.40.50.2000">
    <property type="entry name" value="Glycogen Phosphorylase B"/>
    <property type="match status" value="1"/>
</dbReference>
<evidence type="ECO:0000313" key="1">
    <source>
        <dbReference type="EMBL" id="AAR35625.1"/>
    </source>
</evidence>
<dbReference type="OrthoDB" id="9775208at2"/>
<dbReference type="SUPFAM" id="SSF53756">
    <property type="entry name" value="UDP-Glycosyltransferase/glycogen phosphorylase"/>
    <property type="match status" value="1"/>
</dbReference>
<gene>
    <name evidence="1" type="ordered locus">GSU2249</name>
</gene>
<dbReference type="RefSeq" id="WP_010942889.1">
    <property type="nucleotide sequence ID" value="NC_002939.5"/>
</dbReference>
<dbReference type="eggNOG" id="ENOG50331M7">
    <property type="taxonomic scope" value="Bacteria"/>
</dbReference>
<proteinExistence type="predicted"/>
<reference evidence="1 2" key="2">
    <citation type="journal article" date="2012" name="BMC Genomics">
        <title>Comparative genomic analysis of Geobacter sulfurreducens KN400, a strain with enhanced capacity for extracellular electron transfer and electricity production.</title>
        <authorList>
            <person name="Butler J.E."/>
            <person name="Young N.D."/>
            <person name="Aklujkar M."/>
            <person name="Lovley D.R."/>
        </authorList>
    </citation>
    <scope>NUCLEOTIDE SEQUENCE [LARGE SCALE GENOMIC DNA]</scope>
    <source>
        <strain evidence="2">ATCC 51573 / DSM 12127 / PCA</strain>
    </source>
</reference>
<evidence type="ECO:0000313" key="2">
    <source>
        <dbReference type="Proteomes" id="UP000000577"/>
    </source>
</evidence>
<protein>
    <recommendedName>
        <fullName evidence="3">Glycosyltransferase</fullName>
    </recommendedName>
</protein>
<dbReference type="KEGG" id="gsu:GSU2249"/>
<dbReference type="Proteomes" id="UP000000577">
    <property type="component" value="Chromosome"/>
</dbReference>
<reference evidence="1 2" key="1">
    <citation type="journal article" date="2003" name="Science">
        <title>Genome of Geobacter sulfurreducens: metal reduction in subsurface environments.</title>
        <authorList>
            <person name="Methe B.A."/>
            <person name="Nelson K.E."/>
            <person name="Eisen J.A."/>
            <person name="Paulsen I.T."/>
            <person name="Nelson W."/>
            <person name="Heidelberg J.F."/>
            <person name="Wu D."/>
            <person name="Wu M."/>
            <person name="Ward N."/>
            <person name="Beanan M.J."/>
            <person name="Dodson R.J."/>
            <person name="Madupu R."/>
            <person name="Brinkac L.M."/>
            <person name="Daugherty S.C."/>
            <person name="DeBoy R.T."/>
            <person name="Durkin A.S."/>
            <person name="Gwinn M."/>
            <person name="Kolonay J.F."/>
            <person name="Sullivan S.A."/>
            <person name="Haft D.H."/>
            <person name="Selengut J."/>
            <person name="Davidsen T.M."/>
            <person name="Zafar N."/>
            <person name="White O."/>
            <person name="Tran B."/>
            <person name="Romero C."/>
            <person name="Forberger H.A."/>
            <person name="Weidman J."/>
            <person name="Khouri H."/>
            <person name="Feldblyum T.V."/>
            <person name="Utterback T.R."/>
            <person name="Van Aken S.E."/>
            <person name="Lovley D.R."/>
            <person name="Fraser C.M."/>
        </authorList>
    </citation>
    <scope>NUCLEOTIDE SEQUENCE [LARGE SCALE GENOMIC DNA]</scope>
    <source>
        <strain evidence="2">ATCC 51573 / DSM 12127 / PCA</strain>
    </source>
</reference>
<organism evidence="1 2">
    <name type="scientific">Geobacter sulfurreducens (strain ATCC 51573 / DSM 12127 / PCA)</name>
    <dbReference type="NCBI Taxonomy" id="243231"/>
    <lineage>
        <taxon>Bacteria</taxon>
        <taxon>Pseudomonadati</taxon>
        <taxon>Thermodesulfobacteriota</taxon>
        <taxon>Desulfuromonadia</taxon>
        <taxon>Geobacterales</taxon>
        <taxon>Geobacteraceae</taxon>
        <taxon>Geobacter</taxon>
    </lineage>
</organism>
<accession>Q74AV1</accession>
<evidence type="ECO:0008006" key="3">
    <source>
        <dbReference type="Google" id="ProtNLM"/>
    </source>
</evidence>
<dbReference type="AlphaFoldDB" id="Q74AV1"/>
<dbReference type="EMBL" id="AE017180">
    <property type="protein sequence ID" value="AAR35625.1"/>
    <property type="molecule type" value="Genomic_DNA"/>
</dbReference>
<keyword evidence="2" id="KW-1185">Reference proteome</keyword>
<dbReference type="InParanoid" id="Q74AV1"/>
<dbReference type="STRING" id="243231.GSU2249"/>
<dbReference type="EnsemblBacteria" id="AAR35625">
    <property type="protein sequence ID" value="AAR35625"/>
    <property type="gene ID" value="GSU2249"/>
</dbReference>
<dbReference type="HOGENOM" id="CLU_707432_0_0_7"/>
<sequence>MILVCEPVCHGFEHSSFNAAMLLVISHACPEEEIVFLAERDHLGFVGAETLVSSRKAIQFEPIDIPKRKSIKAERFELEHRLVRMLFERAERSGASRVVFTCISNETLRAVKLQFPAFPGVKCLMVMHSILSSVAERPSLLPWKNRDTFRNWLLRGNCDRLTYIVLGDSIKRELLDRVPSLAPYVTSIDHPYHFEPAVKYSPFAGNSITFGALGVLRKVKGSHEFLRLAHEIQKTRTSFCSRFVCIGPIIDRKLRGLLSDDVELPSPDAPLSPQDYALHVRSIDYAIFFHKPETYTLTASGVLFDAFSYLKPVIALRNPFFESYFERMGNIGYLCDNYGELKRTVLSLLDSPPYEEYESQRQNILKGRADMEIPALAQRLRSILSPSRCE</sequence>
<dbReference type="PATRIC" id="fig|243231.5.peg.2280"/>
<name>Q74AV1_GEOSL</name>